<dbReference type="AlphaFoldDB" id="A0A814W986"/>
<name>A0A814W986_9BILA</name>
<keyword evidence="1" id="KW-0472">Membrane</keyword>
<keyword evidence="2" id="KW-0732">Signal</keyword>
<dbReference type="Proteomes" id="UP000663877">
    <property type="component" value="Unassembled WGS sequence"/>
</dbReference>
<dbReference type="EMBL" id="CAJNOM010000189">
    <property type="protein sequence ID" value="CAF1202021.1"/>
    <property type="molecule type" value="Genomic_DNA"/>
</dbReference>
<keyword evidence="5" id="KW-1185">Reference proteome</keyword>
<keyword evidence="1" id="KW-1133">Transmembrane helix</keyword>
<accession>A0A814W986</accession>
<evidence type="ECO:0000313" key="5">
    <source>
        <dbReference type="Proteomes" id="UP000663832"/>
    </source>
</evidence>
<organism evidence="4 5">
    <name type="scientific">Adineta steineri</name>
    <dbReference type="NCBI Taxonomy" id="433720"/>
    <lineage>
        <taxon>Eukaryota</taxon>
        <taxon>Metazoa</taxon>
        <taxon>Spiralia</taxon>
        <taxon>Gnathifera</taxon>
        <taxon>Rotifera</taxon>
        <taxon>Eurotatoria</taxon>
        <taxon>Bdelloidea</taxon>
        <taxon>Adinetida</taxon>
        <taxon>Adinetidae</taxon>
        <taxon>Adineta</taxon>
    </lineage>
</organism>
<feature type="transmembrane region" description="Helical" evidence="1">
    <location>
        <begin position="263"/>
        <end position="286"/>
    </location>
</feature>
<sequence length="294" mass="34729">MIFYLTLFNLIFIVNKTCGMLNIEFDVKNECSVRLETDHGIETCLNQQCSDFKDPWRVINSHIQDEPCYLHYLKLSFTTYDQLLVFIELQQSSNNRLENFFSNDETKHCMLEIQINKIYPFNENYFLSEDMLNKLGGPIGKIDILQIEILNWYNSTRSVIQIIDNNIVDRQPFQQITIFYPCNFYHTMERLVLAKYLAYQERSSCPSQINVINGDELLISNDETIYIQKYKPINTFQYDDFNKSYNKSDDTNDNKNKSHQSNLFAKIFIIFIIIIGICLLFAYHYYCSSSQSSN</sequence>
<dbReference type="EMBL" id="CAJNOI010000042">
    <property type="protein sequence ID" value="CAF0921586.1"/>
    <property type="molecule type" value="Genomic_DNA"/>
</dbReference>
<evidence type="ECO:0000313" key="4">
    <source>
        <dbReference type="EMBL" id="CAF1202021.1"/>
    </source>
</evidence>
<protein>
    <submittedName>
        <fullName evidence="4">Uncharacterized protein</fullName>
    </submittedName>
</protein>
<proteinExistence type="predicted"/>
<keyword evidence="1" id="KW-0812">Transmembrane</keyword>
<feature type="chain" id="PRO_5036226346" evidence="2">
    <location>
        <begin position="20"/>
        <end position="294"/>
    </location>
</feature>
<dbReference type="Proteomes" id="UP000663832">
    <property type="component" value="Unassembled WGS sequence"/>
</dbReference>
<evidence type="ECO:0000256" key="2">
    <source>
        <dbReference type="SAM" id="SignalP"/>
    </source>
</evidence>
<dbReference type="OrthoDB" id="10009161at2759"/>
<evidence type="ECO:0000313" key="3">
    <source>
        <dbReference type="EMBL" id="CAF0921586.1"/>
    </source>
</evidence>
<comment type="caution">
    <text evidence="4">The sequence shown here is derived from an EMBL/GenBank/DDBJ whole genome shotgun (WGS) entry which is preliminary data.</text>
</comment>
<feature type="signal peptide" evidence="2">
    <location>
        <begin position="1"/>
        <end position="19"/>
    </location>
</feature>
<gene>
    <name evidence="3" type="ORF">BJG266_LOCUS11562</name>
    <name evidence="4" type="ORF">QVE165_LOCUS25868</name>
</gene>
<reference evidence="4" key="1">
    <citation type="submission" date="2021-02" db="EMBL/GenBank/DDBJ databases">
        <authorList>
            <person name="Nowell W R."/>
        </authorList>
    </citation>
    <scope>NUCLEOTIDE SEQUENCE</scope>
</reference>
<evidence type="ECO:0000256" key="1">
    <source>
        <dbReference type="SAM" id="Phobius"/>
    </source>
</evidence>